<dbReference type="EMBL" id="GBXM01038875">
    <property type="protein sequence ID" value="JAH69702.1"/>
    <property type="molecule type" value="Transcribed_RNA"/>
</dbReference>
<sequence length="84" mass="9588">MSLSRYGVTVAHKHPQSLICARELILVPRTTTSTEVHQLCISEQSLTLTDKDETWVVAVWRWWSATVCFSFNLATYFIGAHNSF</sequence>
<proteinExistence type="predicted"/>
<feature type="transmembrane region" description="Helical" evidence="1">
    <location>
        <begin position="60"/>
        <end position="79"/>
    </location>
</feature>
<name>A0A0E9UV50_ANGAN</name>
<evidence type="ECO:0000313" key="2">
    <source>
        <dbReference type="EMBL" id="JAH69702.1"/>
    </source>
</evidence>
<dbReference type="AlphaFoldDB" id="A0A0E9UV50"/>
<protein>
    <submittedName>
        <fullName evidence="2">Uncharacterized protein</fullName>
    </submittedName>
</protein>
<organism evidence="2">
    <name type="scientific">Anguilla anguilla</name>
    <name type="common">European freshwater eel</name>
    <name type="synonym">Muraena anguilla</name>
    <dbReference type="NCBI Taxonomy" id="7936"/>
    <lineage>
        <taxon>Eukaryota</taxon>
        <taxon>Metazoa</taxon>
        <taxon>Chordata</taxon>
        <taxon>Craniata</taxon>
        <taxon>Vertebrata</taxon>
        <taxon>Euteleostomi</taxon>
        <taxon>Actinopterygii</taxon>
        <taxon>Neopterygii</taxon>
        <taxon>Teleostei</taxon>
        <taxon>Anguilliformes</taxon>
        <taxon>Anguillidae</taxon>
        <taxon>Anguilla</taxon>
    </lineage>
</organism>
<reference evidence="2" key="2">
    <citation type="journal article" date="2015" name="Fish Shellfish Immunol.">
        <title>Early steps in the European eel (Anguilla anguilla)-Vibrio vulnificus interaction in the gills: Role of the RtxA13 toxin.</title>
        <authorList>
            <person name="Callol A."/>
            <person name="Pajuelo D."/>
            <person name="Ebbesson L."/>
            <person name="Teles M."/>
            <person name="MacKenzie S."/>
            <person name="Amaro C."/>
        </authorList>
    </citation>
    <scope>NUCLEOTIDE SEQUENCE</scope>
</reference>
<accession>A0A0E9UV50</accession>
<keyword evidence="1" id="KW-0472">Membrane</keyword>
<reference evidence="2" key="1">
    <citation type="submission" date="2014-11" db="EMBL/GenBank/DDBJ databases">
        <authorList>
            <person name="Amaro Gonzalez C."/>
        </authorList>
    </citation>
    <scope>NUCLEOTIDE SEQUENCE</scope>
</reference>
<keyword evidence="1" id="KW-1133">Transmembrane helix</keyword>
<evidence type="ECO:0000256" key="1">
    <source>
        <dbReference type="SAM" id="Phobius"/>
    </source>
</evidence>
<keyword evidence="1" id="KW-0812">Transmembrane</keyword>